<sequence>MLISDLVPAVKINPTILQNKSLVLDLDRIKETAQFRKARAANPGIVVALKDARYALFERAKARADESGSEVPVGDIRLLGGSFMRTDPPNLALNQLILTIRRVHQADGAFAVQHSARKAIPEAWSQTVESNSTWSAGFHDEVRENLTTHILPIITEIHGGILPSIPCGTQAARDLPPPPETYPSFFKFETKYIPPQEATGRWKGSLPTISEVIITAASQMRESAVSPMPGLLEALRHARSSDIDESLDCRTFNFNRLLYRFCKLQEFINIHQELLTTADGRVIERVMTIMTTVATTCPIVCHTSLIWAWAQYALEHVFMDSYAHETSSVARQKVAQVFEQLSLFLECIALYAVTGSTVGLSIENPITSKINVAKNKRFQCETQAYCCGFLECPEELLKEHDAASGREKHEHSISTCQYSARVGNRRLLEEMEGGWLGHLSYFPCLESLWLYAFIPAVASHALISAFQGHFVEKAARGKTTRWAMLALNV</sequence>
<proteinExistence type="predicted"/>
<comment type="caution">
    <text evidence="2">The sequence shown here is derived from an EMBL/GenBank/DDBJ whole genome shotgun (WGS) entry which is preliminary data.</text>
</comment>
<feature type="transmembrane region" description="Helical" evidence="1">
    <location>
        <begin position="448"/>
        <end position="471"/>
    </location>
</feature>
<keyword evidence="1" id="KW-1133">Transmembrane helix</keyword>
<evidence type="ECO:0000313" key="3">
    <source>
        <dbReference type="Proteomes" id="UP001362999"/>
    </source>
</evidence>
<keyword evidence="3" id="KW-1185">Reference proteome</keyword>
<keyword evidence="1" id="KW-0472">Membrane</keyword>
<name>A0AAV9ZHZ7_9AGAR</name>
<keyword evidence="1" id="KW-0812">Transmembrane</keyword>
<accession>A0AAV9ZHZ7</accession>
<gene>
    <name evidence="2" type="ORF">R3P38DRAFT_3112013</name>
</gene>
<protein>
    <submittedName>
        <fullName evidence="2">Uncharacterized protein</fullName>
    </submittedName>
</protein>
<evidence type="ECO:0000256" key="1">
    <source>
        <dbReference type="SAM" id="Phobius"/>
    </source>
</evidence>
<evidence type="ECO:0000313" key="2">
    <source>
        <dbReference type="EMBL" id="KAK6983851.1"/>
    </source>
</evidence>
<dbReference type="Proteomes" id="UP001362999">
    <property type="component" value="Unassembled WGS sequence"/>
</dbReference>
<organism evidence="2 3">
    <name type="scientific">Favolaschia claudopus</name>
    <dbReference type="NCBI Taxonomy" id="2862362"/>
    <lineage>
        <taxon>Eukaryota</taxon>
        <taxon>Fungi</taxon>
        <taxon>Dikarya</taxon>
        <taxon>Basidiomycota</taxon>
        <taxon>Agaricomycotina</taxon>
        <taxon>Agaricomycetes</taxon>
        <taxon>Agaricomycetidae</taxon>
        <taxon>Agaricales</taxon>
        <taxon>Marasmiineae</taxon>
        <taxon>Mycenaceae</taxon>
        <taxon>Favolaschia</taxon>
    </lineage>
</organism>
<reference evidence="2 3" key="1">
    <citation type="journal article" date="2024" name="J Genomics">
        <title>Draft genome sequencing and assembly of Favolaschia claudopus CIRM-BRFM 2984 isolated from oak limbs.</title>
        <authorList>
            <person name="Navarro D."/>
            <person name="Drula E."/>
            <person name="Chaduli D."/>
            <person name="Cazenave R."/>
            <person name="Ahrendt S."/>
            <person name="Wang J."/>
            <person name="Lipzen A."/>
            <person name="Daum C."/>
            <person name="Barry K."/>
            <person name="Grigoriev I.V."/>
            <person name="Favel A."/>
            <person name="Rosso M.N."/>
            <person name="Martin F."/>
        </authorList>
    </citation>
    <scope>NUCLEOTIDE SEQUENCE [LARGE SCALE GENOMIC DNA]</scope>
    <source>
        <strain evidence="2 3">CIRM-BRFM 2984</strain>
    </source>
</reference>
<dbReference type="AlphaFoldDB" id="A0AAV9ZHZ7"/>
<dbReference type="EMBL" id="JAWWNJ010000146">
    <property type="protein sequence ID" value="KAK6983851.1"/>
    <property type="molecule type" value="Genomic_DNA"/>
</dbReference>